<dbReference type="EMBL" id="SHMQ01000002">
    <property type="protein sequence ID" value="RZV40265.1"/>
    <property type="molecule type" value="Genomic_DNA"/>
</dbReference>
<sequence>MAKKIDTIKTKKCAESYLDFLQNKNLESYFLYQKDYNKLNADEKFLVILDITVLKEIIKDESKGE</sequence>
<comment type="caution">
    <text evidence="1">The sequence shown here is derived from an EMBL/GenBank/DDBJ whole genome shotgun (WGS) entry which is preliminary data.</text>
</comment>
<reference evidence="1 2" key="1">
    <citation type="submission" date="2019-01" db="EMBL/GenBank/DDBJ databases">
        <title>Insights into ecological role of a new deltaproteobacterial order Candidatus Sinidesulfobacterales (Sva0485) by metagenomics and metatranscriptomics.</title>
        <authorList>
            <person name="Tan S."/>
            <person name="Liu J."/>
            <person name="Fang Y."/>
            <person name="Hedlund B."/>
            <person name="Lian Z.-H."/>
            <person name="Huang L.-Y."/>
            <person name="Li J.-T."/>
            <person name="Huang L.-N."/>
            <person name="Li W.-J."/>
            <person name="Jiang H.-C."/>
            <person name="Dong H.-L."/>
            <person name="Shu W.-S."/>
        </authorList>
    </citation>
    <scope>NUCLEOTIDE SEQUENCE [LARGE SCALE GENOMIC DNA]</scope>
    <source>
        <strain evidence="1">AP4</strain>
    </source>
</reference>
<name>A0A520XGP5_9DELT</name>
<protein>
    <submittedName>
        <fullName evidence="1">Uncharacterized protein</fullName>
    </submittedName>
</protein>
<gene>
    <name evidence="1" type="ORF">EVJ48_01865</name>
</gene>
<accession>A0A520XGP5</accession>
<evidence type="ECO:0000313" key="1">
    <source>
        <dbReference type="EMBL" id="RZV40265.1"/>
    </source>
</evidence>
<dbReference type="Proteomes" id="UP000322454">
    <property type="component" value="Unassembled WGS sequence"/>
</dbReference>
<proteinExistence type="predicted"/>
<dbReference type="AlphaFoldDB" id="A0A520XGP5"/>
<dbReference type="InterPro" id="IPR036517">
    <property type="entry name" value="FF_domain_sf"/>
</dbReference>
<dbReference type="SUPFAM" id="SSF81698">
    <property type="entry name" value="FF domain"/>
    <property type="match status" value="1"/>
</dbReference>
<evidence type="ECO:0000313" key="2">
    <source>
        <dbReference type="Proteomes" id="UP000322454"/>
    </source>
</evidence>
<organism evidence="1 2">
    <name type="scientific">Candidatus Acidulodesulfobacterium acidiphilum</name>
    <dbReference type="NCBI Taxonomy" id="2597224"/>
    <lineage>
        <taxon>Bacteria</taxon>
        <taxon>Deltaproteobacteria</taxon>
        <taxon>Candidatus Acidulodesulfobacterales</taxon>
        <taxon>Candidatus Acidulodesulfobacterium</taxon>
    </lineage>
</organism>